<dbReference type="EMBL" id="BMBA01000004">
    <property type="protein sequence ID" value="GFZ32957.1"/>
    <property type="molecule type" value="Genomic_DNA"/>
</dbReference>
<evidence type="ECO:0000313" key="2">
    <source>
        <dbReference type="Proteomes" id="UP000663802"/>
    </source>
</evidence>
<comment type="caution">
    <text evidence="1">The sequence shown here is derived from an EMBL/GenBank/DDBJ whole genome shotgun (WGS) entry which is preliminary data.</text>
</comment>
<evidence type="ECO:0000313" key="1">
    <source>
        <dbReference type="EMBL" id="GFZ32957.1"/>
    </source>
</evidence>
<sequence>MFLQSTCVTLNRCVDCTSKERVCNIISIMEVQADSSRMKLFIVDEECGY</sequence>
<accession>A0ABQ1EDU6</accession>
<dbReference type="Proteomes" id="UP000663802">
    <property type="component" value="Unassembled WGS sequence"/>
</dbReference>
<organism evidence="1 2">
    <name type="scientific">Clostridium zeae</name>
    <dbReference type="NCBI Taxonomy" id="2759022"/>
    <lineage>
        <taxon>Bacteria</taxon>
        <taxon>Bacillati</taxon>
        <taxon>Bacillota</taxon>
        <taxon>Clostridia</taxon>
        <taxon>Eubacteriales</taxon>
        <taxon>Clostridiaceae</taxon>
        <taxon>Clostridium</taxon>
    </lineage>
</organism>
<gene>
    <name evidence="1" type="ORF">CSC2_34830</name>
</gene>
<name>A0ABQ1EDU6_9CLOT</name>
<proteinExistence type="predicted"/>
<keyword evidence="2" id="KW-1185">Reference proteome</keyword>
<reference evidence="1 2" key="1">
    <citation type="journal article" date="2021" name="Int. J. Syst. Evol. Microbiol.">
        <title>Clostridium zeae sp. nov., isolated from corn silage.</title>
        <authorList>
            <person name="Kobayashi H."/>
            <person name="Tanizawa Y."/>
            <person name="Yagura M."/>
            <person name="Sakamoto M."/>
            <person name="Ohkuma M."/>
            <person name="Tohno M."/>
        </authorList>
    </citation>
    <scope>NUCLEOTIDE SEQUENCE [LARGE SCALE GENOMIC DNA]</scope>
    <source>
        <strain evidence="1 2">CSC2</strain>
    </source>
</reference>
<protein>
    <submittedName>
        <fullName evidence="1">Uncharacterized protein</fullName>
    </submittedName>
</protein>